<dbReference type="EMBL" id="AVOT02019787">
    <property type="protein sequence ID" value="MBW0507561.1"/>
    <property type="molecule type" value="Genomic_DNA"/>
</dbReference>
<organism evidence="2 3">
    <name type="scientific">Austropuccinia psidii MF-1</name>
    <dbReference type="NCBI Taxonomy" id="1389203"/>
    <lineage>
        <taxon>Eukaryota</taxon>
        <taxon>Fungi</taxon>
        <taxon>Dikarya</taxon>
        <taxon>Basidiomycota</taxon>
        <taxon>Pucciniomycotina</taxon>
        <taxon>Pucciniomycetes</taxon>
        <taxon>Pucciniales</taxon>
        <taxon>Sphaerophragmiaceae</taxon>
        <taxon>Austropuccinia</taxon>
    </lineage>
</organism>
<dbReference type="AlphaFoldDB" id="A0A9Q3DVS3"/>
<name>A0A9Q3DVS3_9BASI</name>
<feature type="compositionally biased region" description="Basic and acidic residues" evidence="1">
    <location>
        <begin position="57"/>
        <end position="76"/>
    </location>
</feature>
<dbReference type="Proteomes" id="UP000765509">
    <property type="component" value="Unassembled WGS sequence"/>
</dbReference>
<evidence type="ECO:0000256" key="1">
    <source>
        <dbReference type="SAM" id="MobiDB-lite"/>
    </source>
</evidence>
<gene>
    <name evidence="2" type="ORF">O181_047276</name>
</gene>
<protein>
    <submittedName>
        <fullName evidence="2">Uncharacterized protein</fullName>
    </submittedName>
</protein>
<reference evidence="2" key="1">
    <citation type="submission" date="2021-03" db="EMBL/GenBank/DDBJ databases">
        <title>Draft genome sequence of rust myrtle Austropuccinia psidii MF-1, a brazilian biotype.</title>
        <authorList>
            <person name="Quecine M.C."/>
            <person name="Pachon D.M.R."/>
            <person name="Bonatelli M.L."/>
            <person name="Correr F.H."/>
            <person name="Franceschini L.M."/>
            <person name="Leite T.F."/>
            <person name="Margarido G.R.A."/>
            <person name="Almeida C.A."/>
            <person name="Ferrarezi J.A."/>
            <person name="Labate C.A."/>
        </authorList>
    </citation>
    <scope>NUCLEOTIDE SEQUENCE</scope>
    <source>
        <strain evidence="2">MF-1</strain>
    </source>
</reference>
<sequence length="150" mass="17290">MVGNIPKPLGGGYELLLTHQKLSGSEKDHRAFRRLQSILLQRKGQKGKDLVEERKYFMSRPRETTGNHPSIGERRTSSRKQLQNYPKTIQKGLRRRIEVPRTIKKRGKENATGTDLINKVTVFPDWSLHPWKVCSTLPGLLWSSQSENMK</sequence>
<accession>A0A9Q3DVS3</accession>
<comment type="caution">
    <text evidence="2">The sequence shown here is derived from an EMBL/GenBank/DDBJ whole genome shotgun (WGS) entry which is preliminary data.</text>
</comment>
<feature type="region of interest" description="Disordered" evidence="1">
    <location>
        <begin position="57"/>
        <end position="96"/>
    </location>
</feature>
<evidence type="ECO:0000313" key="2">
    <source>
        <dbReference type="EMBL" id="MBW0507561.1"/>
    </source>
</evidence>
<keyword evidence="3" id="KW-1185">Reference proteome</keyword>
<evidence type="ECO:0000313" key="3">
    <source>
        <dbReference type="Proteomes" id="UP000765509"/>
    </source>
</evidence>
<proteinExistence type="predicted"/>